<keyword evidence="3" id="KW-1185">Reference proteome</keyword>
<evidence type="ECO:0000313" key="3">
    <source>
        <dbReference type="Proteomes" id="UP001151760"/>
    </source>
</evidence>
<reference evidence="2" key="2">
    <citation type="submission" date="2022-01" db="EMBL/GenBank/DDBJ databases">
        <authorList>
            <person name="Yamashiro T."/>
            <person name="Shiraishi A."/>
            <person name="Satake H."/>
            <person name="Nakayama K."/>
        </authorList>
    </citation>
    <scope>NUCLEOTIDE SEQUENCE</scope>
</reference>
<proteinExistence type="predicted"/>
<accession>A0ABQ4XQD4</accession>
<feature type="region of interest" description="Disordered" evidence="1">
    <location>
        <begin position="377"/>
        <end position="430"/>
    </location>
</feature>
<dbReference type="EMBL" id="BQNB010009710">
    <property type="protein sequence ID" value="GJS67346.1"/>
    <property type="molecule type" value="Genomic_DNA"/>
</dbReference>
<reference evidence="2" key="1">
    <citation type="journal article" date="2022" name="Int. J. Mol. Sci.">
        <title>Draft Genome of Tanacetum Coccineum: Genomic Comparison of Closely Related Tanacetum-Family Plants.</title>
        <authorList>
            <person name="Yamashiro T."/>
            <person name="Shiraishi A."/>
            <person name="Nakayama K."/>
            <person name="Satake H."/>
        </authorList>
    </citation>
    <scope>NUCLEOTIDE SEQUENCE</scope>
</reference>
<sequence length="491" mass="55704">MASISISGVSQKSLVDHCLDGFWSHVVWVGVVTRGKFPNVFSLKINHGGVLISCPNRHYKGGEVNWFDHIDSDEFSVVEIRVFNLYDIGMNVEWVGCNEAEVKPSVEFQDEESVVDEMDGKKEFLCRKFGNKEIIKQVVTQLSVDTRRELHLTRNDLQRVRTICRGQIPVFTTESLAMFMDSGLKDVSGLKDTTWLKESCGPSGDASGSKLVKRKKTKVSGYVKKPNFDKKSNGCVWKLHNTKKRVCTHGKRKQRIHGLGSLKVLGDDFELFRITNFTFITYRKNSYLHYRQEKGIVPALAALYLAIAHRPRKKRIKIRAELMDNMAKGGKLSREEKLVTCRICKQVGHNQRSCKSQINHWFPIASHVVANAFERPTQGTPQTAASQRLSQVTPQTVASQRPSQHTPRAAKNSSQGPSHGTSQVKMTKQTVRRFSLVKMTKSSAKRASPLKDSDDMWKAYEEGNDILQEKRALIDTFLKEESDKDYEMHDV</sequence>
<dbReference type="Proteomes" id="UP001151760">
    <property type="component" value="Unassembled WGS sequence"/>
</dbReference>
<comment type="caution">
    <text evidence="2">The sequence shown here is derived from an EMBL/GenBank/DDBJ whole genome shotgun (WGS) entry which is preliminary data.</text>
</comment>
<evidence type="ECO:0000256" key="1">
    <source>
        <dbReference type="SAM" id="MobiDB-lite"/>
    </source>
</evidence>
<protein>
    <submittedName>
        <fullName evidence="2">Uncharacterized protein</fullName>
    </submittedName>
</protein>
<evidence type="ECO:0000313" key="2">
    <source>
        <dbReference type="EMBL" id="GJS67346.1"/>
    </source>
</evidence>
<feature type="compositionally biased region" description="Polar residues" evidence="1">
    <location>
        <begin position="377"/>
        <end position="429"/>
    </location>
</feature>
<gene>
    <name evidence="2" type="ORF">Tco_0681910</name>
</gene>
<name>A0ABQ4XQD4_9ASTR</name>
<organism evidence="2 3">
    <name type="scientific">Tanacetum coccineum</name>
    <dbReference type="NCBI Taxonomy" id="301880"/>
    <lineage>
        <taxon>Eukaryota</taxon>
        <taxon>Viridiplantae</taxon>
        <taxon>Streptophyta</taxon>
        <taxon>Embryophyta</taxon>
        <taxon>Tracheophyta</taxon>
        <taxon>Spermatophyta</taxon>
        <taxon>Magnoliopsida</taxon>
        <taxon>eudicotyledons</taxon>
        <taxon>Gunneridae</taxon>
        <taxon>Pentapetalae</taxon>
        <taxon>asterids</taxon>
        <taxon>campanulids</taxon>
        <taxon>Asterales</taxon>
        <taxon>Asteraceae</taxon>
        <taxon>Asteroideae</taxon>
        <taxon>Anthemideae</taxon>
        <taxon>Anthemidinae</taxon>
        <taxon>Tanacetum</taxon>
    </lineage>
</organism>